<keyword evidence="1" id="KW-0812">Transmembrane</keyword>
<feature type="transmembrane region" description="Helical" evidence="1">
    <location>
        <begin position="87"/>
        <end position="104"/>
    </location>
</feature>
<reference evidence="3" key="1">
    <citation type="submission" date="2022-09" db="EMBL/GenBank/DDBJ databases">
        <title>Diverse halophilic archaea isolated from saline environments.</title>
        <authorList>
            <person name="Cui H.-L."/>
        </authorList>
    </citation>
    <scope>NUCLEOTIDE SEQUENCE</scope>
    <source>
        <strain evidence="3">ZS-35-S2</strain>
    </source>
</reference>
<keyword evidence="1" id="KW-1133">Transmembrane helix</keyword>
<name>A0A9E7R5A3_9EURY</name>
<sequence>MNYRRLSSQAVLGAVLVLVGVALLLQTTNLYDVGPLLRYVPSLFVLVGAYALVASGFRNLVGPVLVIVVASAWQAVTLGFVDGATLLDFWPVLIILFGLSLALGRVRPRPAGTESDRVSGFALFGGVERRALSKQFREADLTALFGGTTLDLRDVERQPGADPIRVSAMAMFGAVEIIAPREWNVQMDVLPIFGAAEDSRLRTERDHEGESDTVDLVVDGFVAFGGVEVKD</sequence>
<keyword evidence="1" id="KW-0472">Membrane</keyword>
<gene>
    <name evidence="3" type="ORF">N0B31_01295</name>
</gene>
<keyword evidence="4" id="KW-1185">Reference proteome</keyword>
<feature type="transmembrane region" description="Helical" evidence="1">
    <location>
        <begin position="36"/>
        <end position="53"/>
    </location>
</feature>
<evidence type="ECO:0000313" key="3">
    <source>
        <dbReference type="EMBL" id="UWM54925.1"/>
    </source>
</evidence>
<feature type="transmembrane region" description="Helical" evidence="1">
    <location>
        <begin position="60"/>
        <end position="81"/>
    </location>
</feature>
<dbReference type="AlphaFoldDB" id="A0A9E7R5A3"/>
<dbReference type="KEGG" id="ssai:N0B31_01295"/>
<proteinExistence type="predicted"/>
<organism evidence="3 4">
    <name type="scientific">Salinirubellus salinus</name>
    <dbReference type="NCBI Taxonomy" id="1364945"/>
    <lineage>
        <taxon>Archaea</taxon>
        <taxon>Methanobacteriati</taxon>
        <taxon>Methanobacteriota</taxon>
        <taxon>Stenosarchaea group</taxon>
        <taxon>Halobacteria</taxon>
        <taxon>Halobacteriales</taxon>
        <taxon>Natronomonadaceae</taxon>
        <taxon>Salinirubellus</taxon>
    </lineage>
</organism>
<dbReference type="PANTHER" id="PTHR40763">
    <property type="entry name" value="MEMBRANE PROTEIN-RELATED"/>
    <property type="match status" value="1"/>
</dbReference>
<dbReference type="RefSeq" id="WP_260593957.1">
    <property type="nucleotide sequence ID" value="NZ_CP104003.1"/>
</dbReference>
<dbReference type="GeneID" id="74941015"/>
<feature type="domain" description="LiaF transmembrane" evidence="2">
    <location>
        <begin position="11"/>
        <end position="106"/>
    </location>
</feature>
<dbReference type="InterPro" id="IPR054331">
    <property type="entry name" value="LiaF_TM"/>
</dbReference>
<evidence type="ECO:0000259" key="2">
    <source>
        <dbReference type="Pfam" id="PF22570"/>
    </source>
</evidence>
<evidence type="ECO:0000313" key="4">
    <source>
        <dbReference type="Proteomes" id="UP001057580"/>
    </source>
</evidence>
<evidence type="ECO:0000256" key="1">
    <source>
        <dbReference type="SAM" id="Phobius"/>
    </source>
</evidence>
<dbReference type="EMBL" id="CP104003">
    <property type="protein sequence ID" value="UWM54925.1"/>
    <property type="molecule type" value="Genomic_DNA"/>
</dbReference>
<dbReference type="PANTHER" id="PTHR40763:SF5">
    <property type="entry name" value="MEMBRANE PROTEIN"/>
    <property type="match status" value="1"/>
</dbReference>
<accession>A0A9E7R5A3</accession>
<protein>
    <submittedName>
        <fullName evidence="3">Cell wall-active antibiotics response protein</fullName>
    </submittedName>
</protein>
<dbReference type="Proteomes" id="UP001057580">
    <property type="component" value="Chromosome"/>
</dbReference>
<dbReference type="Pfam" id="PF22570">
    <property type="entry name" value="LiaF-TM"/>
    <property type="match status" value="1"/>
</dbReference>